<gene>
    <name evidence="1" type="ORF">S03H2_55417</name>
</gene>
<evidence type="ECO:0008006" key="2">
    <source>
        <dbReference type="Google" id="ProtNLM"/>
    </source>
</evidence>
<sequence length="54" mass="6086">MLRVLDDRVAVLPMKDPGHKGLIIIPDNVREDRRTDQGIVYARGQNTEDVKVGD</sequence>
<evidence type="ECO:0000313" key="1">
    <source>
        <dbReference type="EMBL" id="GAH80120.1"/>
    </source>
</evidence>
<reference evidence="1" key="1">
    <citation type="journal article" date="2014" name="Front. Microbiol.">
        <title>High frequency of phylogenetically diverse reductive dehalogenase-homologous genes in deep subseafloor sedimentary metagenomes.</title>
        <authorList>
            <person name="Kawai M."/>
            <person name="Futagami T."/>
            <person name="Toyoda A."/>
            <person name="Takaki Y."/>
            <person name="Nishi S."/>
            <person name="Hori S."/>
            <person name="Arai W."/>
            <person name="Tsubouchi T."/>
            <person name="Morono Y."/>
            <person name="Uchiyama I."/>
            <person name="Ito T."/>
            <person name="Fujiyama A."/>
            <person name="Inagaki F."/>
            <person name="Takami H."/>
        </authorList>
    </citation>
    <scope>NUCLEOTIDE SEQUENCE</scope>
    <source>
        <strain evidence="1">Expedition CK06-06</strain>
    </source>
</reference>
<comment type="caution">
    <text evidence="1">The sequence shown here is derived from an EMBL/GenBank/DDBJ whole genome shotgun (WGS) entry which is preliminary data.</text>
</comment>
<dbReference type="EMBL" id="BARU01035391">
    <property type="protein sequence ID" value="GAH80120.1"/>
    <property type="molecule type" value="Genomic_DNA"/>
</dbReference>
<proteinExistence type="predicted"/>
<organism evidence="1">
    <name type="scientific">marine sediment metagenome</name>
    <dbReference type="NCBI Taxonomy" id="412755"/>
    <lineage>
        <taxon>unclassified sequences</taxon>
        <taxon>metagenomes</taxon>
        <taxon>ecological metagenomes</taxon>
    </lineage>
</organism>
<feature type="non-terminal residue" evidence="1">
    <location>
        <position position="54"/>
    </location>
</feature>
<protein>
    <recommendedName>
        <fullName evidence="2">10 kDa chaperonin</fullName>
    </recommendedName>
</protein>
<name>X1JF32_9ZZZZ</name>
<accession>X1JF32</accession>
<dbReference type="AlphaFoldDB" id="X1JF32"/>